<name>A0AAU9CDY3_9ENTR</name>
<gene>
    <name evidence="1" type="ORF">OIPHN260_49000</name>
</gene>
<organism evidence="1 2">
    <name type="scientific">Enterobacter roggenkampii</name>
    <dbReference type="NCBI Taxonomy" id="1812935"/>
    <lineage>
        <taxon>Bacteria</taxon>
        <taxon>Pseudomonadati</taxon>
        <taxon>Pseudomonadota</taxon>
        <taxon>Gammaproteobacteria</taxon>
        <taxon>Enterobacterales</taxon>
        <taxon>Enterobacteriaceae</taxon>
        <taxon>Enterobacter</taxon>
        <taxon>Enterobacter cloacae complex</taxon>
    </lineage>
</organism>
<reference evidence="1" key="1">
    <citation type="journal article" date="2020" name="J Glob Antimicrob Resist">
        <title>Genomic characterization of clinical Enterobacter roggenkampii co-harboring blaIMP-1- and blaGES-5-encoding IncP6 and mcr-9-encoding IncHI2 plasmids isolated in Japan.</title>
        <authorList>
            <person name="Umeda K."/>
            <person name="Nakamura H."/>
            <person name="Fukuda A."/>
            <person name="Matsumoto Y."/>
            <person name="Motooka D."/>
            <person name="Nakamura S."/>
            <person name="Yasui Y."/>
            <person name="Yoshida H."/>
            <person name="Kawahara R."/>
        </authorList>
    </citation>
    <scope>NUCLEOTIDE SEQUENCE</scope>
    <source>
        <strain evidence="1">OIPH-N260</strain>
    </source>
</reference>
<protein>
    <submittedName>
        <fullName evidence="1">Uncharacterized protein</fullName>
    </submittedName>
</protein>
<dbReference type="AlphaFoldDB" id="A0AAU9CDY3"/>
<reference evidence="1" key="2">
    <citation type="submission" date="2024-06" db="EMBL/GenBank/DDBJ databases">
        <authorList>
            <person name="Umeda K."/>
            <person name="Nakamura H."/>
            <person name="Fukuda A."/>
            <person name="Matsumoto Y."/>
            <person name="Motooka D."/>
            <person name="Nakamura S."/>
            <person name="Yasui Y."/>
            <person name="Kawahara R."/>
        </authorList>
    </citation>
    <scope>NUCLEOTIDE SEQUENCE</scope>
    <source>
        <strain evidence="1">OIPH-N260</strain>
        <plasmid evidence="1">pN260-1</plasmid>
    </source>
</reference>
<accession>A0AAU9CDY3</accession>
<evidence type="ECO:0000313" key="1">
    <source>
        <dbReference type="EMBL" id="BCL45397.1"/>
    </source>
</evidence>
<evidence type="ECO:0000313" key="2">
    <source>
        <dbReference type="Proteomes" id="UP000595858"/>
    </source>
</evidence>
<sequence length="78" mass="8216">MGSLGKTSSISSAALSAIRRAPQLGQKAASFTAEGDQTLVMTILAANPHETILQTATLEEVVEFLLDVARQVLTLGFE</sequence>
<proteinExistence type="predicted"/>
<keyword evidence="1" id="KW-0614">Plasmid</keyword>
<dbReference type="Proteomes" id="UP000595858">
    <property type="component" value="Plasmid pN260-1"/>
</dbReference>
<dbReference type="EMBL" id="AP023448">
    <property type="protein sequence ID" value="BCL45397.1"/>
    <property type="molecule type" value="Genomic_DNA"/>
</dbReference>
<geneLocation type="plasmid" evidence="1 2">
    <name>pN260-1</name>
</geneLocation>